<protein>
    <submittedName>
        <fullName evidence="3">Retrovirus-related Pol poly from transposon</fullName>
    </submittedName>
</protein>
<reference evidence="3" key="1">
    <citation type="submission" date="2020-04" db="EMBL/GenBank/DDBJ databases">
        <authorList>
            <person name="Alioto T."/>
            <person name="Alioto T."/>
            <person name="Gomez Garrido J."/>
        </authorList>
    </citation>
    <scope>NUCLEOTIDE SEQUENCE</scope>
    <source>
        <strain evidence="3">A484AB</strain>
    </source>
</reference>
<feature type="compositionally biased region" description="Polar residues" evidence="2">
    <location>
        <begin position="300"/>
        <end position="309"/>
    </location>
</feature>
<evidence type="ECO:0000313" key="3">
    <source>
        <dbReference type="EMBL" id="CAB3994233.1"/>
    </source>
</evidence>
<feature type="region of interest" description="Disordered" evidence="2">
    <location>
        <begin position="361"/>
        <end position="397"/>
    </location>
</feature>
<dbReference type="EMBL" id="CACRXK020002423">
    <property type="protein sequence ID" value="CAB3994233.1"/>
    <property type="molecule type" value="Genomic_DNA"/>
</dbReference>
<dbReference type="GO" id="GO:0008270">
    <property type="term" value="F:zinc ion binding"/>
    <property type="evidence" value="ECO:0007669"/>
    <property type="project" value="InterPro"/>
</dbReference>
<dbReference type="AlphaFoldDB" id="A0A6S7GR58"/>
<dbReference type="Pfam" id="PF00098">
    <property type="entry name" value="zf-CCHC"/>
    <property type="match status" value="1"/>
</dbReference>
<name>A0A6S7GR58_PARCT</name>
<accession>A0A6S7GR58</accession>
<keyword evidence="4" id="KW-1185">Reference proteome</keyword>
<gene>
    <name evidence="3" type="ORF">PACLA_8A035745</name>
</gene>
<sequence>MTVEMIENIAAEKQVYPASTEEQLEALQFELESLLYTKNETELENFAASVQIDGDIAGKSKIAITKLIQKYIEKQISEEGEMQAKLEWFRKAIDSLKPKPQTNSESELALSELQKQIDKLKEKQQAELQSMMEKLSQAKIDAQETQGKICVGIISTAGDYFSAPKVSAQQFLLRSLDLRNKVGFASKESDCEVRYDESLIHKTFIKSFETGLRDDVLAASLRQILRSPTLTDEDLMRPVNELASDHAERQSKLSSERRFAKVNSCEVEPAEATTKKDMDANKQILAEIREIRSEVESLKRQQACQNSGNGKEDRRGSYTSRGPTKSSRHRGRGCEACKKRGLGDSCRHCFACGEYGHIASECEKNNPEPRETRDGYPEHGTGFSRRNESVPSVQRLR</sequence>
<dbReference type="Proteomes" id="UP001152795">
    <property type="component" value="Unassembled WGS sequence"/>
</dbReference>
<dbReference type="InterPro" id="IPR001878">
    <property type="entry name" value="Znf_CCHC"/>
</dbReference>
<organism evidence="3 4">
    <name type="scientific">Paramuricea clavata</name>
    <name type="common">Red gorgonian</name>
    <name type="synonym">Violescent sea-whip</name>
    <dbReference type="NCBI Taxonomy" id="317549"/>
    <lineage>
        <taxon>Eukaryota</taxon>
        <taxon>Metazoa</taxon>
        <taxon>Cnidaria</taxon>
        <taxon>Anthozoa</taxon>
        <taxon>Octocorallia</taxon>
        <taxon>Malacalcyonacea</taxon>
        <taxon>Plexauridae</taxon>
        <taxon>Paramuricea</taxon>
    </lineage>
</organism>
<dbReference type="OrthoDB" id="10068084at2759"/>
<dbReference type="GO" id="GO:0003676">
    <property type="term" value="F:nucleic acid binding"/>
    <property type="evidence" value="ECO:0007669"/>
    <property type="project" value="InterPro"/>
</dbReference>
<evidence type="ECO:0000313" key="4">
    <source>
        <dbReference type="Proteomes" id="UP001152795"/>
    </source>
</evidence>
<evidence type="ECO:0000256" key="2">
    <source>
        <dbReference type="SAM" id="MobiDB-lite"/>
    </source>
</evidence>
<keyword evidence="1" id="KW-0175">Coiled coil</keyword>
<proteinExistence type="predicted"/>
<evidence type="ECO:0000256" key="1">
    <source>
        <dbReference type="SAM" id="Coils"/>
    </source>
</evidence>
<feature type="compositionally biased region" description="Basic and acidic residues" evidence="2">
    <location>
        <begin position="361"/>
        <end position="377"/>
    </location>
</feature>
<dbReference type="PROSITE" id="PS50158">
    <property type="entry name" value="ZF_CCHC"/>
    <property type="match status" value="1"/>
</dbReference>
<comment type="caution">
    <text evidence="3">The sequence shown here is derived from an EMBL/GenBank/DDBJ whole genome shotgun (WGS) entry which is preliminary data.</text>
</comment>
<feature type="coiled-coil region" evidence="1">
    <location>
        <begin position="103"/>
        <end position="148"/>
    </location>
</feature>
<feature type="region of interest" description="Disordered" evidence="2">
    <location>
        <begin position="296"/>
        <end position="334"/>
    </location>
</feature>